<dbReference type="AlphaFoldDB" id="A0A1I7Y6E8"/>
<protein>
    <submittedName>
        <fullName evidence="2">Uncharacterized protein</fullName>
    </submittedName>
</protein>
<name>A0A1I7Y6E8_9BILA</name>
<evidence type="ECO:0000313" key="2">
    <source>
        <dbReference type="WBParaSite" id="L893_g12950.t1"/>
    </source>
</evidence>
<dbReference type="WBParaSite" id="L893_g12950.t1">
    <property type="protein sequence ID" value="L893_g12950.t1"/>
    <property type="gene ID" value="L893_g12950"/>
</dbReference>
<accession>A0A1I7Y6E8</accession>
<sequence>MGPRAASDMLRTALIRSPCYKRKHCPGGVKARNATKEEEARIDRSPFGRRSRIGGGAIAELAFFEMNQLRSRSRGFRDSVVCGPRSVVRCLARGKDNNER</sequence>
<dbReference type="Proteomes" id="UP000095287">
    <property type="component" value="Unplaced"/>
</dbReference>
<keyword evidence="1" id="KW-1185">Reference proteome</keyword>
<proteinExistence type="predicted"/>
<organism evidence="1 2">
    <name type="scientific">Steinernema glaseri</name>
    <dbReference type="NCBI Taxonomy" id="37863"/>
    <lineage>
        <taxon>Eukaryota</taxon>
        <taxon>Metazoa</taxon>
        <taxon>Ecdysozoa</taxon>
        <taxon>Nematoda</taxon>
        <taxon>Chromadorea</taxon>
        <taxon>Rhabditida</taxon>
        <taxon>Tylenchina</taxon>
        <taxon>Panagrolaimomorpha</taxon>
        <taxon>Strongyloidoidea</taxon>
        <taxon>Steinernematidae</taxon>
        <taxon>Steinernema</taxon>
    </lineage>
</organism>
<reference evidence="2" key="1">
    <citation type="submission" date="2016-11" db="UniProtKB">
        <authorList>
            <consortium name="WormBaseParasite"/>
        </authorList>
    </citation>
    <scope>IDENTIFICATION</scope>
</reference>
<evidence type="ECO:0000313" key="1">
    <source>
        <dbReference type="Proteomes" id="UP000095287"/>
    </source>
</evidence>